<proteinExistence type="predicted"/>
<dbReference type="Proteomes" id="UP000030161">
    <property type="component" value="Unassembled WGS sequence"/>
</dbReference>
<protein>
    <submittedName>
        <fullName evidence="1">Uncharacterized protein</fullName>
    </submittedName>
</protein>
<dbReference type="EMBL" id="AJIX01000002">
    <property type="protein sequence ID" value="KGR21954.1"/>
    <property type="molecule type" value="Genomic_DNA"/>
</dbReference>
<organism evidence="1 2">
    <name type="scientific">Candida albicans P78048</name>
    <dbReference type="NCBI Taxonomy" id="1094989"/>
    <lineage>
        <taxon>Eukaryota</taxon>
        <taxon>Fungi</taxon>
        <taxon>Dikarya</taxon>
        <taxon>Ascomycota</taxon>
        <taxon>Saccharomycotina</taxon>
        <taxon>Pichiomycetes</taxon>
        <taxon>Debaryomycetaceae</taxon>
        <taxon>Candida/Lodderomyces clade</taxon>
        <taxon>Candida</taxon>
    </lineage>
</organism>
<name>A0AB34Q1H7_CANAX</name>
<sequence length="110" mass="12662">MVMMIFETISFVNFDFIQERWEMVFLETIPATIDDEENKRNITVTTISAYVDIHFLSVPGLTRYSQRKSSSLYRPPGTRIACGHTYSSTTNMSLKVSLSIFIVCCRLMSM</sequence>
<accession>A0AB34Q1H7</accession>
<comment type="caution">
    <text evidence="1">The sequence shown here is derived from an EMBL/GenBank/DDBJ whole genome shotgun (WGS) entry which is preliminary data.</text>
</comment>
<evidence type="ECO:0000313" key="2">
    <source>
        <dbReference type="Proteomes" id="UP000030161"/>
    </source>
</evidence>
<evidence type="ECO:0000313" key="1">
    <source>
        <dbReference type="EMBL" id="KGR21954.1"/>
    </source>
</evidence>
<reference evidence="1 2" key="1">
    <citation type="submission" date="2013-12" db="EMBL/GenBank/DDBJ databases">
        <title>The Genome Sequence of Candida albicans P78048.</title>
        <authorList>
            <consortium name="The Broad Institute Genome Sequencing Platform"/>
            <consortium name="The Broad Institute Genome Sequencing Center for Infectious Disease"/>
            <person name="Cuomo C."/>
            <person name="Bennett R."/>
            <person name="Hirakawa M."/>
            <person name="Noverr M."/>
            <person name="Mitchell A."/>
            <person name="Young S.K."/>
            <person name="Zeng Q."/>
            <person name="Gargeya S."/>
            <person name="Fitzgerald M."/>
            <person name="Abouelleil A."/>
            <person name="Alvarado L."/>
            <person name="Berlin A.M."/>
            <person name="Chapman S.B."/>
            <person name="Dewar J."/>
            <person name="Goldberg J."/>
            <person name="Griggs A."/>
            <person name="Gujja S."/>
            <person name="Hansen M."/>
            <person name="Howarth C."/>
            <person name="Imamovic A."/>
            <person name="Larimer J."/>
            <person name="McCowan C."/>
            <person name="Murphy C."/>
            <person name="Pearson M."/>
            <person name="Priest M."/>
            <person name="Roberts A."/>
            <person name="Saif S."/>
            <person name="Shea T."/>
            <person name="Sykes S."/>
            <person name="Wortman J."/>
            <person name="Nusbaum C."/>
            <person name="Birren B."/>
        </authorList>
    </citation>
    <scope>NUCLEOTIDE SEQUENCE [LARGE SCALE GENOMIC DNA]</scope>
    <source>
        <strain evidence="1 2">P78048</strain>
    </source>
</reference>
<dbReference type="AlphaFoldDB" id="A0AB34Q1H7"/>
<gene>
    <name evidence="1" type="ORF">MG3_00176</name>
</gene>